<name>A0A4C1SFQ6_EUMVA</name>
<comment type="caution">
    <text evidence="2">The sequence shown here is derived from an EMBL/GenBank/DDBJ whole genome shotgun (WGS) entry which is preliminary data.</text>
</comment>
<sequence length="196" mass="22273">MDSHRLKQFLAERGLLDLLKDFEAYCSSPASPEQPNPDLEMEVELNTNKEPIKRQLPLARLRALPPPPPIPTPVRVTTRISPSSQQYGAAKLRGQKPQRPTSRKRATDPPITGSPRPPKSLKRPTPKRNQPFPANRLSRFTTLQRAGEKLFSLLRQRPHGHTPRGGRNRPPPGKPQRPPPLFIHDKGRWTEVKTMR</sequence>
<feature type="compositionally biased region" description="Basic residues" evidence="1">
    <location>
        <begin position="93"/>
        <end position="104"/>
    </location>
</feature>
<feature type="compositionally biased region" description="Basic and acidic residues" evidence="1">
    <location>
        <begin position="183"/>
        <end position="196"/>
    </location>
</feature>
<feature type="region of interest" description="Disordered" evidence="1">
    <location>
        <begin position="26"/>
        <end position="196"/>
    </location>
</feature>
<evidence type="ECO:0000256" key="1">
    <source>
        <dbReference type="SAM" id="MobiDB-lite"/>
    </source>
</evidence>
<reference evidence="2 3" key="1">
    <citation type="journal article" date="2019" name="Commun. Biol.">
        <title>The bagworm genome reveals a unique fibroin gene that provides high tensile strength.</title>
        <authorList>
            <person name="Kono N."/>
            <person name="Nakamura H."/>
            <person name="Ohtoshi R."/>
            <person name="Tomita M."/>
            <person name="Numata K."/>
            <person name="Arakawa K."/>
        </authorList>
    </citation>
    <scope>NUCLEOTIDE SEQUENCE [LARGE SCALE GENOMIC DNA]</scope>
</reference>
<keyword evidence="3" id="KW-1185">Reference proteome</keyword>
<proteinExistence type="predicted"/>
<feature type="compositionally biased region" description="Basic residues" evidence="1">
    <location>
        <begin position="156"/>
        <end position="167"/>
    </location>
</feature>
<gene>
    <name evidence="2" type="ORF">EVAR_76956_1</name>
</gene>
<evidence type="ECO:0000313" key="3">
    <source>
        <dbReference type="Proteomes" id="UP000299102"/>
    </source>
</evidence>
<dbReference type="AlphaFoldDB" id="A0A4C1SFQ6"/>
<organism evidence="2 3">
    <name type="scientific">Eumeta variegata</name>
    <name type="common">Bagworm moth</name>
    <name type="synonym">Eumeta japonica</name>
    <dbReference type="NCBI Taxonomy" id="151549"/>
    <lineage>
        <taxon>Eukaryota</taxon>
        <taxon>Metazoa</taxon>
        <taxon>Ecdysozoa</taxon>
        <taxon>Arthropoda</taxon>
        <taxon>Hexapoda</taxon>
        <taxon>Insecta</taxon>
        <taxon>Pterygota</taxon>
        <taxon>Neoptera</taxon>
        <taxon>Endopterygota</taxon>
        <taxon>Lepidoptera</taxon>
        <taxon>Glossata</taxon>
        <taxon>Ditrysia</taxon>
        <taxon>Tineoidea</taxon>
        <taxon>Psychidae</taxon>
        <taxon>Oiketicinae</taxon>
        <taxon>Eumeta</taxon>
    </lineage>
</organism>
<evidence type="ECO:0000313" key="2">
    <source>
        <dbReference type="EMBL" id="GBP00716.1"/>
    </source>
</evidence>
<dbReference type="EMBL" id="BGZK01000006">
    <property type="protein sequence ID" value="GBP00716.1"/>
    <property type="molecule type" value="Genomic_DNA"/>
</dbReference>
<dbReference type="Proteomes" id="UP000299102">
    <property type="component" value="Unassembled WGS sequence"/>
</dbReference>
<accession>A0A4C1SFQ6</accession>
<feature type="compositionally biased region" description="Pro residues" evidence="1">
    <location>
        <begin position="169"/>
        <end position="181"/>
    </location>
</feature>
<protein>
    <submittedName>
        <fullName evidence="2">Uncharacterized protein</fullName>
    </submittedName>
</protein>